<dbReference type="AlphaFoldDB" id="A0A396SMA6"/>
<evidence type="ECO:0000313" key="2">
    <source>
        <dbReference type="Proteomes" id="UP000265692"/>
    </source>
</evidence>
<dbReference type="EMBL" id="QWEI01000004">
    <property type="protein sequence ID" value="RHW36726.1"/>
    <property type="molecule type" value="Genomic_DNA"/>
</dbReference>
<organism evidence="1 2">
    <name type="scientific">Ureibacillus yapensis</name>
    <dbReference type="NCBI Taxonomy" id="2304605"/>
    <lineage>
        <taxon>Bacteria</taxon>
        <taxon>Bacillati</taxon>
        <taxon>Bacillota</taxon>
        <taxon>Bacilli</taxon>
        <taxon>Bacillales</taxon>
        <taxon>Caryophanaceae</taxon>
        <taxon>Ureibacillus</taxon>
    </lineage>
</organism>
<reference evidence="1 2" key="1">
    <citation type="submission" date="2018-08" db="EMBL/GenBank/DDBJ databases">
        <title>Lysinibacillus sp. YLB-03 draft genome sequence.</title>
        <authorList>
            <person name="Yu L."/>
        </authorList>
    </citation>
    <scope>NUCLEOTIDE SEQUENCE [LARGE SCALE GENOMIC DNA]</scope>
    <source>
        <strain evidence="1 2">YLB-03</strain>
    </source>
</reference>
<gene>
    <name evidence="1" type="ORF">D1B33_10040</name>
</gene>
<proteinExistence type="predicted"/>
<protein>
    <recommendedName>
        <fullName evidence="3">HicA family toxin-antitoxin system</fullName>
    </recommendedName>
</protein>
<name>A0A396SMA6_9BACL</name>
<evidence type="ECO:0008006" key="3">
    <source>
        <dbReference type="Google" id="ProtNLM"/>
    </source>
</evidence>
<dbReference type="OrthoDB" id="2602945at2"/>
<keyword evidence="2" id="KW-1185">Reference proteome</keyword>
<accession>A0A396SMA6</accession>
<dbReference type="Proteomes" id="UP000265692">
    <property type="component" value="Unassembled WGS sequence"/>
</dbReference>
<comment type="caution">
    <text evidence="1">The sequence shown here is derived from an EMBL/GenBank/DDBJ whole genome shotgun (WGS) entry which is preliminary data.</text>
</comment>
<sequence>MMTNQNGEQAEVKNFELEDMLSEHPKHKRHAFSFSVDGNEFKGHFHEGEIVWMNPHPQQKYSEEKVAKIENTIHDIMIQRGISNQLRDIEMTQAFEDRLHERRQVTLKVAGREFKGLVHEGEIRWFHPHPQQDLHDHHVEAIEAEIHEKVAKEPNE</sequence>
<evidence type="ECO:0000313" key="1">
    <source>
        <dbReference type="EMBL" id="RHW36726.1"/>
    </source>
</evidence>